<keyword evidence="3" id="KW-1185">Reference proteome</keyword>
<dbReference type="EMBL" id="RCHS01002719">
    <property type="protein sequence ID" value="RMX46158.1"/>
    <property type="molecule type" value="Genomic_DNA"/>
</dbReference>
<reference evidence="2 3" key="1">
    <citation type="journal article" date="2018" name="Sci. Rep.">
        <title>Comparative analysis of the Pocillopora damicornis genome highlights role of immune system in coral evolution.</title>
        <authorList>
            <person name="Cunning R."/>
            <person name="Bay R.A."/>
            <person name="Gillette P."/>
            <person name="Baker A.C."/>
            <person name="Traylor-Knowles N."/>
        </authorList>
    </citation>
    <scope>NUCLEOTIDE SEQUENCE [LARGE SCALE GENOMIC DNA]</scope>
    <source>
        <strain evidence="2">RSMAS</strain>
        <tissue evidence="2">Whole animal</tissue>
    </source>
</reference>
<evidence type="ECO:0000256" key="1">
    <source>
        <dbReference type="SAM" id="MobiDB-lite"/>
    </source>
</evidence>
<organism evidence="2 3">
    <name type="scientific">Pocillopora damicornis</name>
    <name type="common">Cauliflower coral</name>
    <name type="synonym">Millepora damicornis</name>
    <dbReference type="NCBI Taxonomy" id="46731"/>
    <lineage>
        <taxon>Eukaryota</taxon>
        <taxon>Metazoa</taxon>
        <taxon>Cnidaria</taxon>
        <taxon>Anthozoa</taxon>
        <taxon>Hexacorallia</taxon>
        <taxon>Scleractinia</taxon>
        <taxon>Astrocoeniina</taxon>
        <taxon>Pocilloporidae</taxon>
        <taxon>Pocillopora</taxon>
    </lineage>
</organism>
<proteinExistence type="predicted"/>
<dbReference type="Proteomes" id="UP000275408">
    <property type="component" value="Unassembled WGS sequence"/>
</dbReference>
<evidence type="ECO:0000313" key="3">
    <source>
        <dbReference type="Proteomes" id="UP000275408"/>
    </source>
</evidence>
<dbReference type="AlphaFoldDB" id="A0A3M6TXY6"/>
<gene>
    <name evidence="2" type="ORF">pdam_00007831</name>
</gene>
<feature type="region of interest" description="Disordered" evidence="1">
    <location>
        <begin position="351"/>
        <end position="386"/>
    </location>
</feature>
<comment type="caution">
    <text evidence="2">The sequence shown here is derived from an EMBL/GenBank/DDBJ whole genome shotgun (WGS) entry which is preliminary data.</text>
</comment>
<protein>
    <submittedName>
        <fullName evidence="2">Uncharacterized protein</fullName>
    </submittedName>
</protein>
<sequence length="423" mass="47313">MSFATFDDDDEDGIDRIVLSLEQVSHEPGEFVASSDALLTGWTVDRCVAPNENKPSSHRSSLAVKDSKDLRSSTPRKIFSRQRNRNDVIEFKHYLHPEKYIEEYRNEKTKRQEAALRELANKTDRCRASDSSVELRKTCTNCDYLENGTSKHVPSVVSMKEVQTVEDDNTVKPFIVVKSKGLTRPANLPMSGQFHGRKLQWRPSVTNRKITHSKPSPWSQAHIDVTLEITSQGGGDVSQLVHTSKQEPFEILFPQNEDNNLFQERRSSANLVIKRADLGGSPTATLRTNNKSPSPATRAITSQAIITQCSPIEKCDAWVKNRDNELGNFSSKVKEQLSAKPPTVRRILASSGHSTPLSLRGNSVSSPQKDSSGPRSTESSASSTGMDYSKYTDMFKNVLEFYGTRRLRPKSHSAVEQLLSMKT</sequence>
<accession>A0A3M6TXY6</accession>
<name>A0A3M6TXY6_POCDA</name>
<evidence type="ECO:0000313" key="2">
    <source>
        <dbReference type="EMBL" id="RMX46158.1"/>
    </source>
</evidence>
<dbReference type="OrthoDB" id="5965753at2759"/>
<feature type="region of interest" description="Disordered" evidence="1">
    <location>
        <begin position="50"/>
        <end position="75"/>
    </location>
</feature>